<name>A0A401QW77_STRNR</name>
<feature type="region of interest" description="Disordered" evidence="1">
    <location>
        <begin position="28"/>
        <end position="47"/>
    </location>
</feature>
<comment type="caution">
    <text evidence="2">The sequence shown here is derived from an EMBL/GenBank/DDBJ whole genome shotgun (WGS) entry which is preliminary data.</text>
</comment>
<organism evidence="2 3">
    <name type="scientific">Streptomyces noursei</name>
    <name type="common">Streptomyces albulus</name>
    <dbReference type="NCBI Taxonomy" id="1971"/>
    <lineage>
        <taxon>Bacteria</taxon>
        <taxon>Bacillati</taxon>
        <taxon>Actinomycetota</taxon>
        <taxon>Actinomycetes</taxon>
        <taxon>Kitasatosporales</taxon>
        <taxon>Streptomycetaceae</taxon>
        <taxon>Streptomyces</taxon>
    </lineage>
</organism>
<dbReference type="AlphaFoldDB" id="A0A401QW77"/>
<accession>A0A401QW77</accession>
<evidence type="ECO:0000313" key="2">
    <source>
        <dbReference type="EMBL" id="GCB89568.1"/>
    </source>
</evidence>
<evidence type="ECO:0000313" key="3">
    <source>
        <dbReference type="Proteomes" id="UP000288351"/>
    </source>
</evidence>
<gene>
    <name evidence="2" type="ORF">SALB_02256</name>
</gene>
<dbReference type="EMBL" id="BHXC01000006">
    <property type="protein sequence ID" value="GCB89568.1"/>
    <property type="molecule type" value="Genomic_DNA"/>
</dbReference>
<reference evidence="2 3" key="1">
    <citation type="journal article" date="2019" name="Microbiol. Resour. Announc.">
        <title>Draft Genome Sequence of the Most Traditional epsilon-Poly-l-Lysine Producer, Streptomyces albulus NBRC14147.</title>
        <authorList>
            <person name="Yamanaka K."/>
            <person name="Hamano Y."/>
        </authorList>
    </citation>
    <scope>NUCLEOTIDE SEQUENCE [LARGE SCALE GENOMIC DNA]</scope>
    <source>
        <strain evidence="2 3">NBRC 14147</strain>
    </source>
</reference>
<evidence type="ECO:0000256" key="1">
    <source>
        <dbReference type="SAM" id="MobiDB-lite"/>
    </source>
</evidence>
<protein>
    <submittedName>
        <fullName evidence="2">Uncharacterized protein</fullName>
    </submittedName>
</protein>
<dbReference type="Proteomes" id="UP000288351">
    <property type="component" value="Unassembled WGS sequence"/>
</dbReference>
<sequence>MMAHFWRHVWRQVWHYLMPMPMPMPMPARDAKAPPPEWKPGRRRVGR</sequence>
<proteinExistence type="predicted"/>